<dbReference type="InterPro" id="IPR015422">
    <property type="entry name" value="PyrdxlP-dep_Trfase_small"/>
</dbReference>
<evidence type="ECO:0000313" key="5">
    <source>
        <dbReference type="EMBL" id="MCW3474794.1"/>
    </source>
</evidence>
<dbReference type="Proteomes" id="UP001165679">
    <property type="component" value="Unassembled WGS sequence"/>
</dbReference>
<dbReference type="CDD" id="cd00616">
    <property type="entry name" value="AHBA_syn"/>
    <property type="match status" value="1"/>
</dbReference>
<dbReference type="PIRSF" id="PIRSF000390">
    <property type="entry name" value="PLP_StrS"/>
    <property type="match status" value="1"/>
</dbReference>
<reference evidence="5" key="1">
    <citation type="submission" date="2022-09" db="EMBL/GenBank/DDBJ databases">
        <title>Rhodovastum sp. nov. RN2-1 isolated from soil in Seongnam, South Korea.</title>
        <authorList>
            <person name="Le N.T."/>
        </authorList>
    </citation>
    <scope>NUCLEOTIDE SEQUENCE</scope>
    <source>
        <strain evidence="5">RN2-1</strain>
    </source>
</reference>
<dbReference type="EMBL" id="JAPDNT010000005">
    <property type="protein sequence ID" value="MCW3474794.1"/>
    <property type="molecule type" value="Genomic_DNA"/>
</dbReference>
<dbReference type="GO" id="GO:0008483">
    <property type="term" value="F:transaminase activity"/>
    <property type="evidence" value="ECO:0007669"/>
    <property type="project" value="UniProtKB-KW"/>
</dbReference>
<dbReference type="Gene3D" id="3.90.1150.10">
    <property type="entry name" value="Aspartate Aminotransferase, domain 1"/>
    <property type="match status" value="1"/>
</dbReference>
<evidence type="ECO:0000256" key="2">
    <source>
        <dbReference type="PIRSR" id="PIRSR000390-1"/>
    </source>
</evidence>
<comment type="caution">
    <text evidence="5">The sequence shown here is derived from an EMBL/GenBank/DDBJ whole genome shotgun (WGS) entry which is preliminary data.</text>
</comment>
<dbReference type="InterPro" id="IPR015421">
    <property type="entry name" value="PyrdxlP-dep_Trfase_major"/>
</dbReference>
<keyword evidence="6" id="KW-1185">Reference proteome</keyword>
<dbReference type="GO" id="GO:0000271">
    <property type="term" value="P:polysaccharide biosynthetic process"/>
    <property type="evidence" value="ECO:0007669"/>
    <property type="project" value="TreeGrafter"/>
</dbReference>
<evidence type="ECO:0000256" key="4">
    <source>
        <dbReference type="RuleBase" id="RU004508"/>
    </source>
</evidence>
<accession>A0AA41YJD8</accession>
<dbReference type="AlphaFoldDB" id="A0AA41YJD8"/>
<proteinExistence type="inferred from homology"/>
<comment type="similarity">
    <text evidence="1 4">Belongs to the DegT/DnrJ/EryC1 family.</text>
</comment>
<dbReference type="Pfam" id="PF01041">
    <property type="entry name" value="DegT_DnrJ_EryC1"/>
    <property type="match status" value="1"/>
</dbReference>
<evidence type="ECO:0000256" key="1">
    <source>
        <dbReference type="ARBA" id="ARBA00037999"/>
    </source>
</evidence>
<keyword evidence="5" id="KW-0032">Aminotransferase</keyword>
<keyword evidence="3 4" id="KW-0663">Pyridoxal phosphate</keyword>
<evidence type="ECO:0000313" key="6">
    <source>
        <dbReference type="Proteomes" id="UP001165679"/>
    </source>
</evidence>
<organism evidence="5 6">
    <name type="scientific">Limobrevibacterium gyesilva</name>
    <dbReference type="NCBI Taxonomy" id="2991712"/>
    <lineage>
        <taxon>Bacteria</taxon>
        <taxon>Pseudomonadati</taxon>
        <taxon>Pseudomonadota</taxon>
        <taxon>Alphaproteobacteria</taxon>
        <taxon>Acetobacterales</taxon>
        <taxon>Acetobacteraceae</taxon>
        <taxon>Limobrevibacterium</taxon>
    </lineage>
</organism>
<keyword evidence="5" id="KW-0808">Transferase</keyword>
<evidence type="ECO:0000256" key="3">
    <source>
        <dbReference type="PIRSR" id="PIRSR000390-2"/>
    </source>
</evidence>
<dbReference type="InterPro" id="IPR015424">
    <property type="entry name" value="PyrdxlP-dep_Trfase"/>
</dbReference>
<dbReference type="PANTHER" id="PTHR30244:SF34">
    <property type="entry name" value="DTDP-4-AMINO-4,6-DIDEOXYGALACTOSE TRANSAMINASE"/>
    <property type="match status" value="1"/>
</dbReference>
<name>A0AA41YJD8_9PROT</name>
<sequence>MLVSEPSLGADEKQALVDVIDSNWITMGSRVQAFERAFADMHRMADAVAVNSCTSGLHLVMAALGIGPGDEVLVPSLSFVATANCVVYCGARPVFVDIESLDVPLMSCADAAAKCTARTKAVIVMHYGGYLVDRDAWRDFADSRGLFLIEDSAHAVGTARASIFGDVAVFSFFGNKNMTTAEGGMIVAGDDGLLDRIRQLRAHGLTSSTVQRLRGQAVSYDVTMLGYNYRMDELSAAIGLVQLGKLDQWNKKRRMLAHLYRDLLEERCPDVLLPFPEERTTSHHIMPIVLPSAIDRQRVIGILRSDGIQTTIHYPPIHCLSWYRNNTPVVSLPLTEDFAARQLTLPLHPKMEAQHVDLVTQVLANAVTTELAG</sequence>
<dbReference type="InterPro" id="IPR000653">
    <property type="entry name" value="DegT/StrS_aminotransferase"/>
</dbReference>
<dbReference type="Gene3D" id="3.40.640.10">
    <property type="entry name" value="Type I PLP-dependent aspartate aminotransferase-like (Major domain)"/>
    <property type="match status" value="1"/>
</dbReference>
<feature type="modified residue" description="N6-(pyridoxal phosphate)lysine" evidence="3">
    <location>
        <position position="176"/>
    </location>
</feature>
<dbReference type="PANTHER" id="PTHR30244">
    <property type="entry name" value="TRANSAMINASE"/>
    <property type="match status" value="1"/>
</dbReference>
<dbReference type="GO" id="GO:0030170">
    <property type="term" value="F:pyridoxal phosphate binding"/>
    <property type="evidence" value="ECO:0007669"/>
    <property type="project" value="TreeGrafter"/>
</dbReference>
<feature type="active site" description="Proton acceptor" evidence="2">
    <location>
        <position position="176"/>
    </location>
</feature>
<reference evidence="5" key="2">
    <citation type="submission" date="2022-10" db="EMBL/GenBank/DDBJ databases">
        <authorList>
            <person name="Trinh H.N."/>
        </authorList>
    </citation>
    <scope>NUCLEOTIDE SEQUENCE</scope>
    <source>
        <strain evidence="5">RN2-1</strain>
    </source>
</reference>
<gene>
    <name evidence="5" type="ORF">OL599_09375</name>
</gene>
<dbReference type="SUPFAM" id="SSF53383">
    <property type="entry name" value="PLP-dependent transferases"/>
    <property type="match status" value="1"/>
</dbReference>
<protein>
    <submittedName>
        <fullName evidence="5">DegT/DnrJ/EryC1/StrS aminotransferase family protein</fullName>
    </submittedName>
</protein>